<dbReference type="AlphaFoldDB" id="A0A0D6PEK5"/>
<name>A0A0D6PEK5_9PROT</name>
<comment type="similarity">
    <text evidence="1 8">Belongs to the SOS response-associated peptidase family.</text>
</comment>
<dbReference type="EMBL" id="BANC01000036">
    <property type="protein sequence ID" value="GAN80102.1"/>
    <property type="molecule type" value="Genomic_DNA"/>
</dbReference>
<dbReference type="Pfam" id="PF02586">
    <property type="entry name" value="SRAP"/>
    <property type="match status" value="1"/>
</dbReference>
<reference evidence="9 10" key="1">
    <citation type="submission" date="2012-11" db="EMBL/GenBank/DDBJ databases">
        <title>Whole genome sequence of Acidocella aminolytica 101 = DSM 11237.</title>
        <authorList>
            <person name="Azuma Y."/>
            <person name="Higashiura N."/>
            <person name="Hirakawa H."/>
            <person name="Matsushita K."/>
        </authorList>
    </citation>
    <scope>NUCLEOTIDE SEQUENCE [LARGE SCALE GENOMIC DNA]</scope>
    <source>
        <strain evidence="10">101 / DSM 11237</strain>
    </source>
</reference>
<dbReference type="GO" id="GO:0006508">
    <property type="term" value="P:proteolysis"/>
    <property type="evidence" value="ECO:0007669"/>
    <property type="project" value="UniProtKB-KW"/>
</dbReference>
<dbReference type="InterPro" id="IPR036590">
    <property type="entry name" value="SRAP-like"/>
</dbReference>
<gene>
    <name evidence="9" type="ORF">Aam_036_024</name>
</gene>
<dbReference type="Gene3D" id="3.90.1680.10">
    <property type="entry name" value="SOS response associated peptidase-like"/>
    <property type="match status" value="1"/>
</dbReference>
<protein>
    <recommendedName>
        <fullName evidence="8">Abasic site processing protein</fullName>
        <ecNumber evidence="8">3.4.-.-</ecNumber>
    </recommendedName>
</protein>
<keyword evidence="10" id="KW-1185">Reference proteome</keyword>
<dbReference type="OrthoDB" id="9782620at2"/>
<sequence>MCGRFVSTTPPEAIAQMIKAVNPVPNVAPSWNIAPSQQAMAVRRHPKTGERHLDLLTWGFVPHWADDPNTERKPINARAETVAKSPMFRAAFAHNRCLVPADAYYEWQVAPDGKQPYAFARQDGAPMMLAGIWDVWQGEGGVRLRSFTLITTSANEIAHPIHDRMPVIVEAGDWSLWLGHDDGDPGGLLRPAGVEILKAWPVSRRVNSPTNNDAQLVEEVQR</sequence>
<dbReference type="PANTHER" id="PTHR13604:SF0">
    <property type="entry name" value="ABASIC SITE PROCESSING PROTEIN HMCES"/>
    <property type="match status" value="1"/>
</dbReference>
<dbReference type="RefSeq" id="WP_048878527.1">
    <property type="nucleotide sequence ID" value="NZ_BANC01000036.1"/>
</dbReference>
<evidence type="ECO:0000313" key="9">
    <source>
        <dbReference type="EMBL" id="GAN80102.1"/>
    </source>
</evidence>
<organism evidence="9 10">
    <name type="scientific">Acidocella aminolytica 101 = DSM 11237</name>
    <dbReference type="NCBI Taxonomy" id="1120923"/>
    <lineage>
        <taxon>Bacteria</taxon>
        <taxon>Pseudomonadati</taxon>
        <taxon>Pseudomonadota</taxon>
        <taxon>Alphaproteobacteria</taxon>
        <taxon>Acetobacterales</taxon>
        <taxon>Acidocellaceae</taxon>
        <taxon>Acidocella</taxon>
    </lineage>
</organism>
<keyword evidence="3" id="KW-0227">DNA damage</keyword>
<dbReference type="SUPFAM" id="SSF143081">
    <property type="entry name" value="BB1717-like"/>
    <property type="match status" value="1"/>
</dbReference>
<evidence type="ECO:0000256" key="1">
    <source>
        <dbReference type="ARBA" id="ARBA00008136"/>
    </source>
</evidence>
<dbReference type="GO" id="GO:0003697">
    <property type="term" value="F:single-stranded DNA binding"/>
    <property type="evidence" value="ECO:0007669"/>
    <property type="project" value="InterPro"/>
</dbReference>
<evidence type="ECO:0000256" key="8">
    <source>
        <dbReference type="RuleBase" id="RU364100"/>
    </source>
</evidence>
<keyword evidence="7" id="KW-0456">Lyase</keyword>
<proteinExistence type="inferred from homology"/>
<dbReference type="PANTHER" id="PTHR13604">
    <property type="entry name" value="DC12-RELATED"/>
    <property type="match status" value="1"/>
</dbReference>
<evidence type="ECO:0000256" key="6">
    <source>
        <dbReference type="ARBA" id="ARBA00023125"/>
    </source>
</evidence>
<evidence type="ECO:0000256" key="7">
    <source>
        <dbReference type="ARBA" id="ARBA00023239"/>
    </source>
</evidence>
<evidence type="ECO:0000313" key="10">
    <source>
        <dbReference type="Proteomes" id="UP000032668"/>
    </source>
</evidence>
<dbReference type="Proteomes" id="UP000032668">
    <property type="component" value="Unassembled WGS sequence"/>
</dbReference>
<dbReference type="InterPro" id="IPR003738">
    <property type="entry name" value="SRAP"/>
</dbReference>
<keyword evidence="5" id="KW-0190">Covalent protein-DNA linkage</keyword>
<evidence type="ECO:0000256" key="2">
    <source>
        <dbReference type="ARBA" id="ARBA00022670"/>
    </source>
</evidence>
<evidence type="ECO:0000256" key="3">
    <source>
        <dbReference type="ARBA" id="ARBA00022763"/>
    </source>
</evidence>
<keyword evidence="4 8" id="KW-0378">Hydrolase</keyword>
<keyword evidence="2 8" id="KW-0645">Protease</keyword>
<evidence type="ECO:0000256" key="4">
    <source>
        <dbReference type="ARBA" id="ARBA00022801"/>
    </source>
</evidence>
<comment type="caution">
    <text evidence="9">The sequence shown here is derived from an EMBL/GenBank/DDBJ whole genome shotgun (WGS) entry which is preliminary data.</text>
</comment>
<keyword evidence="6" id="KW-0238">DNA-binding</keyword>
<dbReference type="EC" id="3.4.-.-" evidence="8"/>
<accession>A0A0D6PEK5</accession>
<dbReference type="GO" id="GO:0008233">
    <property type="term" value="F:peptidase activity"/>
    <property type="evidence" value="ECO:0007669"/>
    <property type="project" value="UniProtKB-KW"/>
</dbReference>
<dbReference type="GO" id="GO:0106300">
    <property type="term" value="P:protein-DNA covalent cross-linking repair"/>
    <property type="evidence" value="ECO:0007669"/>
    <property type="project" value="InterPro"/>
</dbReference>
<evidence type="ECO:0000256" key="5">
    <source>
        <dbReference type="ARBA" id="ARBA00023124"/>
    </source>
</evidence>
<dbReference type="GO" id="GO:0016829">
    <property type="term" value="F:lyase activity"/>
    <property type="evidence" value="ECO:0007669"/>
    <property type="project" value="UniProtKB-KW"/>
</dbReference>